<dbReference type="InterPro" id="IPR013249">
    <property type="entry name" value="RNA_pol_sigma70_r4_t2"/>
</dbReference>
<evidence type="ECO:0000256" key="6">
    <source>
        <dbReference type="SAM" id="MobiDB-lite"/>
    </source>
</evidence>
<dbReference type="InterPro" id="IPR013325">
    <property type="entry name" value="RNA_pol_sigma_r2"/>
</dbReference>
<feature type="region of interest" description="Disordered" evidence="6">
    <location>
        <begin position="1"/>
        <end position="52"/>
    </location>
</feature>
<dbReference type="Gene3D" id="1.10.1740.10">
    <property type="match status" value="1"/>
</dbReference>
<dbReference type="Proteomes" id="UP000280296">
    <property type="component" value="Unassembled WGS sequence"/>
</dbReference>
<dbReference type="Pfam" id="PF04542">
    <property type="entry name" value="Sigma70_r2"/>
    <property type="match status" value="1"/>
</dbReference>
<evidence type="ECO:0000259" key="8">
    <source>
        <dbReference type="Pfam" id="PF08281"/>
    </source>
</evidence>
<feature type="compositionally biased region" description="Basic and acidic residues" evidence="6">
    <location>
        <begin position="31"/>
        <end position="47"/>
    </location>
</feature>
<keyword evidence="2" id="KW-0805">Transcription regulation</keyword>
<reference evidence="9 10" key="2">
    <citation type="submission" date="2019-01" db="EMBL/GenBank/DDBJ databases">
        <title>Tautonia sociabilis, a novel thermotolerant planctomycete of Isosphaeraceae family, isolated from a 4000 m deep subterranean habitat.</title>
        <authorList>
            <person name="Kovaleva O.L."/>
            <person name="Elcheninov A.G."/>
            <person name="Van Heerden E."/>
            <person name="Toshchakov S.V."/>
            <person name="Novikov A."/>
            <person name="Bonch-Osmolovskaya E.A."/>
            <person name="Kublanov I.V."/>
        </authorList>
    </citation>
    <scope>NUCLEOTIDE SEQUENCE [LARGE SCALE GENOMIC DNA]</scope>
    <source>
        <strain evidence="9 10">GM2012</strain>
    </source>
</reference>
<comment type="similarity">
    <text evidence="1">Belongs to the sigma-70 factor family. ECF subfamily.</text>
</comment>
<dbReference type="NCBIfam" id="TIGR02937">
    <property type="entry name" value="sigma70-ECF"/>
    <property type="match status" value="1"/>
</dbReference>
<evidence type="ECO:0000256" key="2">
    <source>
        <dbReference type="ARBA" id="ARBA00023015"/>
    </source>
</evidence>
<keyword evidence="3" id="KW-0731">Sigma factor</keyword>
<dbReference type="PANTHER" id="PTHR43133">
    <property type="entry name" value="RNA POLYMERASE ECF-TYPE SIGMA FACTO"/>
    <property type="match status" value="1"/>
</dbReference>
<feature type="compositionally biased region" description="Basic and acidic residues" evidence="6">
    <location>
        <begin position="7"/>
        <end position="18"/>
    </location>
</feature>
<dbReference type="InterPro" id="IPR039425">
    <property type="entry name" value="RNA_pol_sigma-70-like"/>
</dbReference>
<dbReference type="CDD" id="cd06171">
    <property type="entry name" value="Sigma70_r4"/>
    <property type="match status" value="1"/>
</dbReference>
<dbReference type="GO" id="GO:0006352">
    <property type="term" value="P:DNA-templated transcription initiation"/>
    <property type="evidence" value="ECO:0007669"/>
    <property type="project" value="InterPro"/>
</dbReference>
<dbReference type="InterPro" id="IPR014284">
    <property type="entry name" value="RNA_pol_sigma-70_dom"/>
</dbReference>
<keyword evidence="5" id="KW-0804">Transcription</keyword>
<proteinExistence type="inferred from homology"/>
<accession>A0A432MDI5</accession>
<evidence type="ECO:0000256" key="4">
    <source>
        <dbReference type="ARBA" id="ARBA00023125"/>
    </source>
</evidence>
<evidence type="ECO:0000313" key="10">
    <source>
        <dbReference type="Proteomes" id="UP000280296"/>
    </source>
</evidence>
<feature type="domain" description="RNA polymerase sigma factor 70 region 4 type 2" evidence="8">
    <location>
        <begin position="158"/>
        <end position="208"/>
    </location>
</feature>
<evidence type="ECO:0000313" key="9">
    <source>
        <dbReference type="EMBL" id="RUL82790.1"/>
    </source>
</evidence>
<dbReference type="GO" id="GO:0016987">
    <property type="term" value="F:sigma factor activity"/>
    <property type="evidence" value="ECO:0007669"/>
    <property type="project" value="UniProtKB-KW"/>
</dbReference>
<comment type="caution">
    <text evidence="9">The sequence shown here is derived from an EMBL/GenBank/DDBJ whole genome shotgun (WGS) entry which is preliminary data.</text>
</comment>
<dbReference type="AlphaFoldDB" id="A0A432MDI5"/>
<dbReference type="SUPFAM" id="SSF88659">
    <property type="entry name" value="Sigma3 and sigma4 domains of RNA polymerase sigma factors"/>
    <property type="match status" value="1"/>
</dbReference>
<organism evidence="9 10">
    <name type="scientific">Tautonia sociabilis</name>
    <dbReference type="NCBI Taxonomy" id="2080755"/>
    <lineage>
        <taxon>Bacteria</taxon>
        <taxon>Pseudomonadati</taxon>
        <taxon>Planctomycetota</taxon>
        <taxon>Planctomycetia</taxon>
        <taxon>Isosphaerales</taxon>
        <taxon>Isosphaeraceae</taxon>
        <taxon>Tautonia</taxon>
    </lineage>
</organism>
<feature type="domain" description="RNA polymerase sigma-70 region 2" evidence="7">
    <location>
        <begin position="64"/>
        <end position="127"/>
    </location>
</feature>
<evidence type="ECO:0000256" key="3">
    <source>
        <dbReference type="ARBA" id="ARBA00023082"/>
    </source>
</evidence>
<evidence type="ECO:0000256" key="1">
    <source>
        <dbReference type="ARBA" id="ARBA00010641"/>
    </source>
</evidence>
<dbReference type="GO" id="GO:0003677">
    <property type="term" value="F:DNA binding"/>
    <property type="evidence" value="ECO:0007669"/>
    <property type="project" value="UniProtKB-KW"/>
</dbReference>
<dbReference type="PANTHER" id="PTHR43133:SF8">
    <property type="entry name" value="RNA POLYMERASE SIGMA FACTOR HI_1459-RELATED"/>
    <property type="match status" value="1"/>
</dbReference>
<keyword evidence="10" id="KW-1185">Reference proteome</keyword>
<evidence type="ECO:0000256" key="5">
    <source>
        <dbReference type="ARBA" id="ARBA00023163"/>
    </source>
</evidence>
<dbReference type="EMBL" id="RYZH01000068">
    <property type="protein sequence ID" value="RUL82790.1"/>
    <property type="molecule type" value="Genomic_DNA"/>
</dbReference>
<dbReference type="Gene3D" id="1.10.10.10">
    <property type="entry name" value="Winged helix-like DNA-binding domain superfamily/Winged helix DNA-binding domain"/>
    <property type="match status" value="1"/>
</dbReference>
<keyword evidence="4" id="KW-0238">DNA-binding</keyword>
<dbReference type="InterPro" id="IPR007627">
    <property type="entry name" value="RNA_pol_sigma70_r2"/>
</dbReference>
<dbReference type="InterPro" id="IPR013324">
    <property type="entry name" value="RNA_pol_sigma_r3/r4-like"/>
</dbReference>
<dbReference type="Pfam" id="PF08281">
    <property type="entry name" value="Sigma70_r4_2"/>
    <property type="match status" value="1"/>
</dbReference>
<reference evidence="9 10" key="1">
    <citation type="submission" date="2018-12" db="EMBL/GenBank/DDBJ databases">
        <authorList>
            <person name="Toschakov S.V."/>
        </authorList>
    </citation>
    <scope>NUCLEOTIDE SEQUENCE [LARGE SCALE GENOMIC DNA]</scope>
    <source>
        <strain evidence="9 10">GM2012</strain>
    </source>
</reference>
<dbReference type="InterPro" id="IPR036388">
    <property type="entry name" value="WH-like_DNA-bd_sf"/>
</dbReference>
<protein>
    <submittedName>
        <fullName evidence="9">RNA polymerase sigma factor</fullName>
    </submittedName>
</protein>
<sequence length="222" mass="25607">MSIESSNRPRNDRTEHPPRRPRGWSTVAVATDRHAGNGRRESGRDADTALGLSHGPELIPDCAETMRDRLHRVARRIVRCDDLAEDAVQESMLALWGLPERPEDPAAWLARAVVYRSLQILRSRQRRRRHEERACSCRSERDPRADAYQAAERREFAELVLSLLDELPESYRVVFQLREEEGQEYGEIAERLGIPIGTVRSRLNRARRVLRARLSDLKWSPA</sequence>
<name>A0A432MDI5_9BACT</name>
<gene>
    <name evidence="9" type="ORF">TsocGM_23105</name>
</gene>
<evidence type="ECO:0000259" key="7">
    <source>
        <dbReference type="Pfam" id="PF04542"/>
    </source>
</evidence>
<dbReference type="SUPFAM" id="SSF88946">
    <property type="entry name" value="Sigma2 domain of RNA polymerase sigma factors"/>
    <property type="match status" value="1"/>
</dbReference>